<sequence length="294" mass="33918">MNIIAQLQGGLGNQLFQYATARALAHQHQTSLLLDQSWFTKAYDDVTPRELLISALNTKGALITLDFPPKRSKYIRRILQKLWPINPCIYLEQNPYSFDPSLLKAPTFKTQNLYLMGYWQSYRYFESIKKILQSEVNPKAALDSHYQNYLNQIQASNSAMVHVRRGDYVHLASAAKVHGFIGLDYYQQGMAILLDNNPKTHFFVFSDDLDWVKANLPHQDKITFIQSLEKSDAVIQELELMTHCQNHLIANSSLSWWAAWLAKGSNNTVICPSHWTNDLTMNWDDLLPANWQRI</sequence>
<evidence type="ECO:0000313" key="4">
    <source>
        <dbReference type="Proteomes" id="UP000198104"/>
    </source>
</evidence>
<organism evidence="3 4">
    <name type="scientific">Polynucleobacter aenigmaticus</name>
    <dbReference type="NCBI Taxonomy" id="1743164"/>
    <lineage>
        <taxon>Bacteria</taxon>
        <taxon>Pseudomonadati</taxon>
        <taxon>Pseudomonadota</taxon>
        <taxon>Betaproteobacteria</taxon>
        <taxon>Burkholderiales</taxon>
        <taxon>Burkholderiaceae</taxon>
        <taxon>Polynucleobacter</taxon>
    </lineage>
</organism>
<dbReference type="GO" id="GO:0005975">
    <property type="term" value="P:carbohydrate metabolic process"/>
    <property type="evidence" value="ECO:0007669"/>
    <property type="project" value="InterPro"/>
</dbReference>
<dbReference type="GO" id="GO:0016020">
    <property type="term" value="C:membrane"/>
    <property type="evidence" value="ECO:0007669"/>
    <property type="project" value="InterPro"/>
</dbReference>
<evidence type="ECO:0000256" key="1">
    <source>
        <dbReference type="ARBA" id="ARBA00022676"/>
    </source>
</evidence>
<dbReference type="PANTHER" id="PTHR11927">
    <property type="entry name" value="GALACTOSIDE 2-L-FUCOSYLTRANSFERASE"/>
    <property type="match status" value="1"/>
</dbReference>
<name>A0A254Q5Z8_9BURK</name>
<comment type="caution">
    <text evidence="3">The sequence shown here is derived from an EMBL/GenBank/DDBJ whole genome shotgun (WGS) entry which is preliminary data.</text>
</comment>
<evidence type="ECO:0008006" key="5">
    <source>
        <dbReference type="Google" id="ProtNLM"/>
    </source>
</evidence>
<keyword evidence="4" id="KW-1185">Reference proteome</keyword>
<dbReference type="OrthoDB" id="9794601at2"/>
<dbReference type="CDD" id="cd11301">
    <property type="entry name" value="Fut1_Fut2_like"/>
    <property type="match status" value="1"/>
</dbReference>
<dbReference type="GO" id="GO:0008107">
    <property type="term" value="F:galactoside 2-alpha-L-fucosyltransferase activity"/>
    <property type="evidence" value="ECO:0007669"/>
    <property type="project" value="InterPro"/>
</dbReference>
<protein>
    <recommendedName>
        <fullName evidence="5">Alpha-1,2-fucosyltransferase</fullName>
    </recommendedName>
</protein>
<evidence type="ECO:0000256" key="2">
    <source>
        <dbReference type="ARBA" id="ARBA00022679"/>
    </source>
</evidence>
<proteinExistence type="predicted"/>
<gene>
    <name evidence="3" type="ORF">CBI30_09255</name>
</gene>
<dbReference type="PANTHER" id="PTHR11927:SF9">
    <property type="entry name" value="L-FUCOSYLTRANSFERASE"/>
    <property type="match status" value="1"/>
</dbReference>
<dbReference type="AlphaFoldDB" id="A0A254Q5Z8"/>
<dbReference type="RefSeq" id="WP_088528018.1">
    <property type="nucleotide sequence ID" value="NZ_NGUO01000015.1"/>
</dbReference>
<dbReference type="Proteomes" id="UP000198104">
    <property type="component" value="Unassembled WGS sequence"/>
</dbReference>
<keyword evidence="1" id="KW-0328">Glycosyltransferase</keyword>
<reference evidence="3 4" key="1">
    <citation type="submission" date="2017-05" db="EMBL/GenBank/DDBJ databases">
        <title>Polynucleobacter sp. MWH-K35W1 isolated from the permanently anoxic monimolimnion of a meromictic lake.</title>
        <authorList>
            <person name="Hahn M.W."/>
        </authorList>
    </citation>
    <scope>NUCLEOTIDE SEQUENCE [LARGE SCALE GENOMIC DNA]</scope>
    <source>
        <strain evidence="3 4">MWH-K35W1</strain>
    </source>
</reference>
<keyword evidence="2" id="KW-0808">Transferase</keyword>
<accession>A0A254Q5Z8</accession>
<dbReference type="InterPro" id="IPR002516">
    <property type="entry name" value="Glyco_trans_11"/>
</dbReference>
<dbReference type="Pfam" id="PF01531">
    <property type="entry name" value="Glyco_transf_11"/>
    <property type="match status" value="1"/>
</dbReference>
<evidence type="ECO:0000313" key="3">
    <source>
        <dbReference type="EMBL" id="OWS70337.1"/>
    </source>
</evidence>
<dbReference type="EMBL" id="NGUO01000015">
    <property type="protein sequence ID" value="OWS70337.1"/>
    <property type="molecule type" value="Genomic_DNA"/>
</dbReference>